<evidence type="ECO:0000313" key="4">
    <source>
        <dbReference type="EMBL" id="KHJ34883.1"/>
    </source>
</evidence>
<feature type="coiled-coil region" evidence="1">
    <location>
        <begin position="815"/>
        <end position="870"/>
    </location>
</feature>
<dbReference type="STRING" id="52586.A0A0B1P9G3"/>
<feature type="region of interest" description="Disordered" evidence="2">
    <location>
        <begin position="531"/>
        <end position="566"/>
    </location>
</feature>
<organism evidence="4 5">
    <name type="scientific">Uncinula necator</name>
    <name type="common">Grape powdery mildew</name>
    <dbReference type="NCBI Taxonomy" id="52586"/>
    <lineage>
        <taxon>Eukaryota</taxon>
        <taxon>Fungi</taxon>
        <taxon>Dikarya</taxon>
        <taxon>Ascomycota</taxon>
        <taxon>Pezizomycotina</taxon>
        <taxon>Leotiomycetes</taxon>
        <taxon>Erysiphales</taxon>
        <taxon>Erysiphaceae</taxon>
        <taxon>Erysiphe</taxon>
    </lineage>
</organism>
<keyword evidence="1" id="KW-0175">Coiled coil</keyword>
<evidence type="ECO:0000256" key="2">
    <source>
        <dbReference type="SAM" id="MobiDB-lite"/>
    </source>
</evidence>
<evidence type="ECO:0000259" key="3">
    <source>
        <dbReference type="Pfam" id="PF25995"/>
    </source>
</evidence>
<dbReference type="Pfam" id="PF25995">
    <property type="entry name" value="STB6_N"/>
    <property type="match status" value="1"/>
</dbReference>
<accession>A0A0B1P9G3</accession>
<dbReference type="PANTHER" id="PTHR31011">
    <property type="entry name" value="PROTEIN STB2-RELATED"/>
    <property type="match status" value="1"/>
</dbReference>
<reference evidence="4 5" key="1">
    <citation type="journal article" date="2014" name="BMC Genomics">
        <title>Adaptive genomic structural variation in the grape powdery mildew pathogen, Erysiphe necator.</title>
        <authorList>
            <person name="Jones L."/>
            <person name="Riaz S."/>
            <person name="Morales-Cruz A."/>
            <person name="Amrine K.C."/>
            <person name="McGuire B."/>
            <person name="Gubler W.D."/>
            <person name="Walker M.A."/>
            <person name="Cantu D."/>
        </authorList>
    </citation>
    <scope>NUCLEOTIDE SEQUENCE [LARGE SCALE GENOMIC DNA]</scope>
    <source>
        <strain evidence="5">c</strain>
    </source>
</reference>
<feature type="domain" description="STB6-like N-terminal" evidence="3">
    <location>
        <begin position="61"/>
        <end position="200"/>
    </location>
</feature>
<name>A0A0B1P9G3_UNCNE</name>
<evidence type="ECO:0000256" key="1">
    <source>
        <dbReference type="SAM" id="Coils"/>
    </source>
</evidence>
<protein>
    <submittedName>
        <fullName evidence="4">Putative sin3 complex subunit protein</fullName>
    </submittedName>
</protein>
<keyword evidence="5" id="KW-1185">Reference proteome</keyword>
<dbReference type="HOGENOM" id="CLU_010065_0_0_1"/>
<dbReference type="PANTHER" id="PTHR31011:SF2">
    <property type="entry name" value="PROTEIN STB2-RELATED"/>
    <property type="match status" value="1"/>
</dbReference>
<dbReference type="OMA" id="AKFYQLY"/>
<dbReference type="EMBL" id="JNVN01000631">
    <property type="protein sequence ID" value="KHJ34883.1"/>
    <property type="molecule type" value="Genomic_DNA"/>
</dbReference>
<dbReference type="GO" id="GO:0070822">
    <property type="term" value="C:Sin3-type complex"/>
    <property type="evidence" value="ECO:0007669"/>
    <property type="project" value="TreeGrafter"/>
</dbReference>
<feature type="compositionally biased region" description="Low complexity" evidence="2">
    <location>
        <begin position="546"/>
        <end position="566"/>
    </location>
</feature>
<sequence>MYDRFTISNDNAYDLDKDREEPSVAFEVMSRSDAVKKNLERVVISSQGKAMSGFSQTQKLKQFVFTDPVAFRYLEEDPATVVYERHRILEGYQLYLVEQWACSRVHPTFVINTYTGDPDDRIIVGVLGVPAEEDTWSTRLRLYFNATSKMYARLQETSIGTIMVTNLNCFPSALTIIPVPDGDVRRHRYSFLVNENLKRLGCSGRSGISLSSPTGATQAKFFQLYKTSIRVPFCDAVIELVKLCQVALIVFGKLEQEYADGCLCDITEAAITEWWTEIGSEHYDTEPSDGILGPTTVAGLLGMLVGSRNRLNACGAPVGKDPFDLYHLKRGIEHFQKSQKLRRTRRLDRHTLDRLHKITAKAAAGEGWAVPKTVKSTVAELSGKGGEMVLGIVGRDRPCIGDVETLVIDDFINLASGERIKWLWHGKPKRGVTNETQSLPFVRDDSATLIWSPSKSEIEQVEEESDNRWKEEKSPLIFYSRHQLGSMHSSPDSPGDRDHLHRTVLKSVSGKMNDARNGLGRIKGAVGLRGYTHRHSKDESATSGNSLLSSSLTPASANLPSPSLSSKISTWKEIPARYQSGTPQLKESPCRSESQVDDINSENYHTENLANLPNFQNSKLHKSVLLDKDPVWAIDCKKNYSSIPLKSISLTGSSEEVELEQPIFEREQELKSYKFSLQRRNSISGGIGTLEKSRNDYWWPRRMSFSTAEDALLCWEPITTQNFYDEENRWSSLSGTNSTTENLRRLLQILLGLQNNDKPWVENKLLGLIKIDKELLQDQDNLQIVYGQLMHQYGMMKHRFQEVLGSEHTHILEDGKEIENLRAKLEYEINGLESKVFDVDDGVIQLERQVVELEQRADELETQLNKGSWKSWILRSIIGIRAGSGLFLPAEI</sequence>
<comment type="caution">
    <text evidence="4">The sequence shown here is derived from an EMBL/GenBank/DDBJ whole genome shotgun (WGS) entry which is preliminary data.</text>
</comment>
<evidence type="ECO:0000313" key="5">
    <source>
        <dbReference type="Proteomes" id="UP000030854"/>
    </source>
</evidence>
<gene>
    <name evidence="4" type="ORF">EV44_g1404</name>
</gene>
<dbReference type="InterPro" id="IPR059025">
    <property type="entry name" value="STB6_N"/>
</dbReference>
<dbReference type="Proteomes" id="UP000030854">
    <property type="component" value="Unassembled WGS sequence"/>
</dbReference>
<proteinExistence type="predicted"/>
<dbReference type="InterPro" id="IPR038919">
    <property type="entry name" value="STB2/STB2"/>
</dbReference>
<dbReference type="AlphaFoldDB" id="A0A0B1P9G3"/>